<dbReference type="PROSITE" id="PS50093">
    <property type="entry name" value="PKD"/>
    <property type="match status" value="1"/>
</dbReference>
<reference evidence="3" key="1">
    <citation type="submission" date="2020-01" db="EMBL/GenBank/DDBJ databases">
        <authorList>
            <person name="Seo Y.L."/>
        </authorList>
    </citation>
    <scope>NUCLEOTIDE SEQUENCE</scope>
    <source>
        <strain evidence="3">R11</strain>
    </source>
</reference>
<comment type="caution">
    <text evidence="3">The sequence shown here is derived from an EMBL/GenBank/DDBJ whole genome shotgun (WGS) entry which is preliminary data.</text>
</comment>
<gene>
    <name evidence="3" type="ORF">GSY63_03690</name>
</gene>
<feature type="signal peptide" evidence="1">
    <location>
        <begin position="1"/>
        <end position="18"/>
    </location>
</feature>
<dbReference type="AlphaFoldDB" id="A0A965ZCY9"/>
<dbReference type="Pfam" id="PF18911">
    <property type="entry name" value="PKD_4"/>
    <property type="match status" value="1"/>
</dbReference>
<dbReference type="InterPro" id="IPR013783">
    <property type="entry name" value="Ig-like_fold"/>
</dbReference>
<dbReference type="InterPro" id="IPR000601">
    <property type="entry name" value="PKD_dom"/>
</dbReference>
<name>A0A965ZCY9_9SPHI</name>
<protein>
    <submittedName>
        <fullName evidence="3">T9SS type B sorting domain-containing protein</fullName>
    </submittedName>
</protein>
<dbReference type="InterPro" id="IPR026341">
    <property type="entry name" value="T9SS_type_B"/>
</dbReference>
<organism evidence="3 4">
    <name type="scientific">Mucilaginibacter agri</name>
    <dbReference type="NCBI Taxonomy" id="2695265"/>
    <lineage>
        <taxon>Bacteria</taxon>
        <taxon>Pseudomonadati</taxon>
        <taxon>Bacteroidota</taxon>
        <taxon>Sphingobacteriia</taxon>
        <taxon>Sphingobacteriales</taxon>
        <taxon>Sphingobacteriaceae</taxon>
        <taxon>Mucilaginibacter</taxon>
    </lineage>
</organism>
<sequence length="664" mass="71120">MRVFASLLLLLLINICNAHPSADIPDCVEATLISQVNNFCSADAQYATTAAKPTYWFKFVATKYDVNITVSGATLASPEITLSADCSGTQLPGTSTITDNVTSFYKGGLIVGATYYIAVSSSSGVPGSFKLCINNYNPVLQAGQDYATALLLCSTQTISQSKVSGAGNNNNESMGTCLDNPGQANEQNTVWYKWKAANSGNLVFTLTPNKKTDDLDFVLYDLGLTDDEANINAVNAVRCAAGSGVSCNSGPSYYKTGLDFHDFDLSEPGGCGAGQNGKVEYLTLQQGHYYALLVNNFVSQNSGFTLEFADQEGVRGDAVFAGPKAAIDQVSLNSCEPKQSFVFTSQATNYESLKWNFGADASITSANGIGPYTITYTTPGPKTVTLEASTANGCIDVDFKTFNVGQKPTPPQIIANKPSFCLQDNLVLSASQQPGDTYLWTGPNNFTSDSPEVNIPITSKQQAGVYKLYLTRGGCTSDPSSITIPEIYDAPQASFYTEPAAPAKLSIPAIVKFYNQSTDADSYLWDFGDGVTSSDFSPQHSYGVKGTYKVTLTAFKQSACSASITKGDYILLDGGGLLIPNTFTPNGDGINDEFIVSLTDLVNYNIRIFSRYGETLFQSQSTFNSWDGNFHGSPVPVGVYYYVIKAADLRGNPVDRSGYVTVIR</sequence>
<dbReference type="InterPro" id="IPR035986">
    <property type="entry name" value="PKD_dom_sf"/>
</dbReference>
<dbReference type="Pfam" id="PF13585">
    <property type="entry name" value="CHU_C"/>
    <property type="match status" value="1"/>
</dbReference>
<dbReference type="SMART" id="SM00089">
    <property type="entry name" value="PKD"/>
    <property type="match status" value="2"/>
</dbReference>
<dbReference type="SUPFAM" id="SSF49299">
    <property type="entry name" value="PKD domain"/>
    <property type="match status" value="2"/>
</dbReference>
<accession>A0A965ZCY9</accession>
<keyword evidence="4" id="KW-1185">Reference proteome</keyword>
<evidence type="ECO:0000313" key="4">
    <source>
        <dbReference type="Proteomes" id="UP000638732"/>
    </source>
</evidence>
<dbReference type="RefSeq" id="WP_166584477.1">
    <property type="nucleotide sequence ID" value="NZ_WWEO01000038.1"/>
</dbReference>
<evidence type="ECO:0000256" key="1">
    <source>
        <dbReference type="SAM" id="SignalP"/>
    </source>
</evidence>
<dbReference type="Gene3D" id="2.60.40.10">
    <property type="entry name" value="Immunoglobulins"/>
    <property type="match status" value="3"/>
</dbReference>
<reference evidence="3" key="2">
    <citation type="submission" date="2020-10" db="EMBL/GenBank/DDBJ databases">
        <title>Mucilaginibacter sp. nov., isolated from soil.</title>
        <authorList>
            <person name="Jeon C.O."/>
        </authorList>
    </citation>
    <scope>NUCLEOTIDE SEQUENCE</scope>
    <source>
        <strain evidence="3">R11</strain>
    </source>
</reference>
<dbReference type="NCBIfam" id="TIGR04131">
    <property type="entry name" value="Bac_Flav_CTERM"/>
    <property type="match status" value="1"/>
</dbReference>
<dbReference type="EMBL" id="WWEO01000038">
    <property type="protein sequence ID" value="NCD68450.1"/>
    <property type="molecule type" value="Genomic_DNA"/>
</dbReference>
<dbReference type="Proteomes" id="UP000638732">
    <property type="component" value="Unassembled WGS sequence"/>
</dbReference>
<keyword evidence="1" id="KW-0732">Signal</keyword>
<proteinExistence type="predicted"/>
<evidence type="ECO:0000259" key="2">
    <source>
        <dbReference type="PROSITE" id="PS50093"/>
    </source>
</evidence>
<feature type="chain" id="PRO_5036826032" evidence="1">
    <location>
        <begin position="19"/>
        <end position="664"/>
    </location>
</feature>
<dbReference type="CDD" id="cd00146">
    <property type="entry name" value="PKD"/>
    <property type="match status" value="2"/>
</dbReference>
<evidence type="ECO:0000313" key="3">
    <source>
        <dbReference type="EMBL" id="NCD68450.1"/>
    </source>
</evidence>
<dbReference type="InterPro" id="IPR022409">
    <property type="entry name" value="PKD/Chitinase_dom"/>
</dbReference>
<feature type="domain" description="PKD" evidence="2">
    <location>
        <begin position="515"/>
        <end position="577"/>
    </location>
</feature>